<dbReference type="EMBL" id="RBVX01000020">
    <property type="protein sequence ID" value="RSL31855.1"/>
    <property type="molecule type" value="Genomic_DNA"/>
</dbReference>
<feature type="transmembrane region" description="Helical" evidence="6">
    <location>
        <begin position="89"/>
        <end position="106"/>
    </location>
</feature>
<comment type="caution">
    <text evidence="7">The sequence shown here is derived from an EMBL/GenBank/DDBJ whole genome shotgun (WGS) entry which is preliminary data.</text>
</comment>
<evidence type="ECO:0000313" key="7">
    <source>
        <dbReference type="EMBL" id="RSL31855.1"/>
    </source>
</evidence>
<protein>
    <submittedName>
        <fullName evidence="7">Uncharacterized protein</fullName>
    </submittedName>
</protein>
<name>A0A428N0B2_9BACI</name>
<evidence type="ECO:0000256" key="3">
    <source>
        <dbReference type="ARBA" id="ARBA00022692"/>
    </source>
</evidence>
<dbReference type="OrthoDB" id="5240734at2"/>
<dbReference type="Pfam" id="PF13440">
    <property type="entry name" value="Polysacc_synt_3"/>
    <property type="match status" value="1"/>
</dbReference>
<evidence type="ECO:0000256" key="6">
    <source>
        <dbReference type="SAM" id="Phobius"/>
    </source>
</evidence>
<reference evidence="7 8" key="1">
    <citation type="submission" date="2018-10" db="EMBL/GenBank/DDBJ databases">
        <title>Draft genome sequence of Bacillus salarius IM0101, isolated from a hypersaline soil in Inner Mongolia, China.</title>
        <authorList>
            <person name="Yamprayoonswat W."/>
            <person name="Boonvisut S."/>
            <person name="Jumpathong W."/>
            <person name="Sittihan S."/>
            <person name="Ruangsuj P."/>
            <person name="Wanthongcharoen S."/>
            <person name="Thongpramul N."/>
            <person name="Pimmason S."/>
            <person name="Yu B."/>
            <person name="Yasawong M."/>
        </authorList>
    </citation>
    <scope>NUCLEOTIDE SEQUENCE [LARGE SCALE GENOMIC DNA]</scope>
    <source>
        <strain evidence="7 8">IM0101</strain>
    </source>
</reference>
<feature type="transmembrane region" description="Helical" evidence="6">
    <location>
        <begin position="321"/>
        <end position="339"/>
    </location>
</feature>
<comment type="subcellular location">
    <subcellularLocation>
        <location evidence="1">Cell membrane</location>
        <topology evidence="1">Multi-pass membrane protein</topology>
    </subcellularLocation>
</comment>
<proteinExistence type="predicted"/>
<dbReference type="AlphaFoldDB" id="A0A428N0B2"/>
<dbReference type="PANTHER" id="PTHR30250:SF11">
    <property type="entry name" value="O-ANTIGEN TRANSPORTER-RELATED"/>
    <property type="match status" value="1"/>
</dbReference>
<feature type="transmembrane region" description="Helical" evidence="6">
    <location>
        <begin position="112"/>
        <end position="129"/>
    </location>
</feature>
<sequence>MFLLNALKKNSNEFILKLIESFFGKMSFMVFTLLFALICTRLYGPEIFGKYTYAFSLVSLFMIIAKAGLDNGLMYSIPKNNNKHISFSFIVNILLSIVIVVLLYVFIQDIYIRWMLPLIWLVSAERLFFGIYRSQGKIKEYYFINGFLSMIIRIGSIVGLYYVTGENEYSVALGVYISFIFSNVVYYIKNKKNFGEVNVDKEYLKYSIPLVFATMMSTIINRIDIIMIGNMTNESYVGIYEITFLVSNSVASLLIIFNTVFAPKIANLYHSGQIEVLQKLYVVSTRGLAIVALIITVIIIMNSEFILSVFGEDIVEGVTALNFRSIGQFINIAVGGVWLMLSMTGKTKFQLYANIFVCIVNISLNFILIPIYGINGAAFASMVSIVLINITGYFIVSRLFKVKVFKYI</sequence>
<evidence type="ECO:0000256" key="4">
    <source>
        <dbReference type="ARBA" id="ARBA00022989"/>
    </source>
</evidence>
<evidence type="ECO:0000313" key="8">
    <source>
        <dbReference type="Proteomes" id="UP000275076"/>
    </source>
</evidence>
<gene>
    <name evidence="7" type="ORF">D7Z54_18845</name>
</gene>
<dbReference type="RefSeq" id="WP_125557902.1">
    <property type="nucleotide sequence ID" value="NZ_JAUSUM010000001.1"/>
</dbReference>
<evidence type="ECO:0000256" key="1">
    <source>
        <dbReference type="ARBA" id="ARBA00004651"/>
    </source>
</evidence>
<accession>A0A428N0B2</accession>
<evidence type="ECO:0000256" key="5">
    <source>
        <dbReference type="ARBA" id="ARBA00023136"/>
    </source>
</evidence>
<feature type="transmembrane region" description="Helical" evidence="6">
    <location>
        <begin position="50"/>
        <end position="69"/>
    </location>
</feature>
<dbReference type="InterPro" id="IPR050833">
    <property type="entry name" value="Poly_Biosynth_Transport"/>
</dbReference>
<dbReference type="GO" id="GO:0005886">
    <property type="term" value="C:plasma membrane"/>
    <property type="evidence" value="ECO:0007669"/>
    <property type="project" value="UniProtKB-SubCell"/>
</dbReference>
<dbReference type="Proteomes" id="UP000275076">
    <property type="component" value="Unassembled WGS sequence"/>
</dbReference>
<keyword evidence="4 6" id="KW-1133">Transmembrane helix</keyword>
<keyword evidence="2" id="KW-1003">Cell membrane</keyword>
<evidence type="ECO:0000256" key="2">
    <source>
        <dbReference type="ARBA" id="ARBA00022475"/>
    </source>
</evidence>
<feature type="transmembrane region" description="Helical" evidence="6">
    <location>
        <begin position="378"/>
        <end position="396"/>
    </location>
</feature>
<feature type="transmembrane region" description="Helical" evidence="6">
    <location>
        <begin position="351"/>
        <end position="372"/>
    </location>
</feature>
<feature type="transmembrane region" description="Helical" evidence="6">
    <location>
        <begin position="237"/>
        <end position="260"/>
    </location>
</feature>
<keyword evidence="8" id="KW-1185">Reference proteome</keyword>
<dbReference type="PANTHER" id="PTHR30250">
    <property type="entry name" value="PST FAMILY PREDICTED COLANIC ACID TRANSPORTER"/>
    <property type="match status" value="1"/>
</dbReference>
<feature type="transmembrane region" description="Helical" evidence="6">
    <location>
        <begin position="169"/>
        <end position="188"/>
    </location>
</feature>
<keyword evidence="3 6" id="KW-0812">Transmembrane</keyword>
<feature type="transmembrane region" description="Helical" evidence="6">
    <location>
        <begin position="21"/>
        <end position="44"/>
    </location>
</feature>
<feature type="transmembrane region" description="Helical" evidence="6">
    <location>
        <begin position="208"/>
        <end position="231"/>
    </location>
</feature>
<keyword evidence="5 6" id="KW-0472">Membrane</keyword>
<feature type="transmembrane region" description="Helical" evidence="6">
    <location>
        <begin position="141"/>
        <end position="163"/>
    </location>
</feature>
<organism evidence="7 8">
    <name type="scientific">Salibacterium salarium</name>
    <dbReference type="NCBI Taxonomy" id="284579"/>
    <lineage>
        <taxon>Bacteria</taxon>
        <taxon>Bacillati</taxon>
        <taxon>Bacillota</taxon>
        <taxon>Bacilli</taxon>
        <taxon>Bacillales</taxon>
        <taxon>Bacillaceae</taxon>
    </lineage>
</organism>
<feature type="transmembrane region" description="Helical" evidence="6">
    <location>
        <begin position="280"/>
        <end position="301"/>
    </location>
</feature>